<comment type="caution">
    <text evidence="3">The sequence shown here is derived from an EMBL/GenBank/DDBJ whole genome shotgun (WGS) entry which is preliminary data.</text>
</comment>
<proteinExistence type="predicted"/>
<dbReference type="EMBL" id="RXLQ01000010">
    <property type="protein sequence ID" value="RSZ57316.1"/>
    <property type="molecule type" value="Genomic_DNA"/>
</dbReference>
<dbReference type="Pfam" id="PF13681">
    <property type="entry name" value="PilX"/>
    <property type="match status" value="1"/>
</dbReference>
<dbReference type="Proteomes" id="UP000278085">
    <property type="component" value="Unassembled WGS sequence"/>
</dbReference>
<evidence type="ECO:0000259" key="2">
    <source>
        <dbReference type="Pfam" id="PF14341"/>
    </source>
</evidence>
<dbReference type="Pfam" id="PF14341">
    <property type="entry name" value="PilX_N"/>
    <property type="match status" value="1"/>
</dbReference>
<feature type="domain" description="PilX/PilW C-terminal" evidence="1">
    <location>
        <begin position="114"/>
        <end position="198"/>
    </location>
</feature>
<keyword evidence="4" id="KW-1185">Reference proteome</keyword>
<dbReference type="OrthoDB" id="5405962at2"/>
<accession>A0A430HIG9</accession>
<reference evidence="3 4" key="1">
    <citation type="submission" date="2018-12" db="EMBL/GenBank/DDBJ databases">
        <authorList>
            <person name="Yang E."/>
        </authorList>
    </citation>
    <scope>NUCLEOTIDE SEQUENCE [LARGE SCALE GENOMIC DNA]</scope>
    <source>
        <strain evidence="3 4">SOD</strain>
    </source>
</reference>
<dbReference type="InterPro" id="IPR025205">
    <property type="entry name" value="PilX/PilW_C"/>
</dbReference>
<evidence type="ECO:0000259" key="1">
    <source>
        <dbReference type="Pfam" id="PF13681"/>
    </source>
</evidence>
<gene>
    <name evidence="3" type="ORF">EJB06_19325</name>
</gene>
<evidence type="ECO:0000313" key="4">
    <source>
        <dbReference type="Proteomes" id="UP000278085"/>
    </source>
</evidence>
<dbReference type="InterPro" id="IPR025746">
    <property type="entry name" value="PilX_N_dom"/>
</dbReference>
<name>A0A430HIG9_9BURK</name>
<evidence type="ECO:0000313" key="3">
    <source>
        <dbReference type="EMBL" id="RSZ57316.1"/>
    </source>
</evidence>
<dbReference type="RefSeq" id="WP_126075659.1">
    <property type="nucleotide sequence ID" value="NZ_CP051166.1"/>
</dbReference>
<dbReference type="AlphaFoldDB" id="A0A430HIG9"/>
<organism evidence="3 4">
    <name type="scientific">Massilia atriviolacea</name>
    <dbReference type="NCBI Taxonomy" id="2495579"/>
    <lineage>
        <taxon>Bacteria</taxon>
        <taxon>Pseudomonadati</taxon>
        <taxon>Pseudomonadota</taxon>
        <taxon>Betaproteobacteria</taxon>
        <taxon>Burkholderiales</taxon>
        <taxon>Oxalobacteraceae</taxon>
        <taxon>Telluria group</taxon>
        <taxon>Massilia</taxon>
    </lineage>
</organism>
<protein>
    <submittedName>
        <fullName evidence="3">Pilus assembly protein</fullName>
    </submittedName>
</protein>
<sequence>MPTPLRQRERQHGAVLLTALFVLLALMILGVSAARSALGSEKSARHERDRQIAFAAAEAALADAEHDIEGGSDRASQRAALFARGNVFGFVDGCGGEREVNAGLCLYMPARPAWQGADLSGKDGLEAAGVAYGRFTGAQLPSGKGTLPLRAPRYLIELLPHTQAGGDAARPPGNFYRITAVGFGSLDATRVVLQAFYLKAAAEEGA</sequence>
<feature type="domain" description="Type 4 fimbrial biogenesis protein PilX N-terminal" evidence="2">
    <location>
        <begin position="13"/>
        <end position="62"/>
    </location>
</feature>